<evidence type="ECO:0000256" key="4">
    <source>
        <dbReference type="PROSITE-ProRule" id="PRU00191"/>
    </source>
</evidence>
<dbReference type="PROSITE" id="PS00479">
    <property type="entry name" value="ZF_DAG_PE_1"/>
    <property type="match status" value="2"/>
</dbReference>
<dbReference type="OrthoDB" id="3175255at2759"/>
<dbReference type="Pfam" id="PF00536">
    <property type="entry name" value="SAM_1"/>
    <property type="match status" value="2"/>
</dbReference>
<dbReference type="GO" id="GO:0046872">
    <property type="term" value="F:metal ion binding"/>
    <property type="evidence" value="ECO:0007669"/>
    <property type="project" value="UniProtKB-KW"/>
</dbReference>
<keyword evidence="5" id="KW-0175">Coiled coil</keyword>
<name>A0A7F5R4Y5_AGRPL</name>
<feature type="domain" description="Phorbol-ester/DAG-type" evidence="8">
    <location>
        <begin position="551"/>
        <end position="601"/>
    </location>
</feature>
<dbReference type="PROSITE" id="PS50001">
    <property type="entry name" value="SH2"/>
    <property type="match status" value="2"/>
</dbReference>
<dbReference type="GO" id="GO:0005096">
    <property type="term" value="F:GTPase activator activity"/>
    <property type="evidence" value="ECO:0007669"/>
    <property type="project" value="UniProtKB-KW"/>
</dbReference>
<dbReference type="InterPro" id="IPR001660">
    <property type="entry name" value="SAM"/>
</dbReference>
<evidence type="ECO:0000256" key="1">
    <source>
        <dbReference type="ARBA" id="ARBA00022468"/>
    </source>
</evidence>
<dbReference type="KEGG" id="apln:108741822"/>
<dbReference type="SUPFAM" id="SSF55550">
    <property type="entry name" value="SH2 domain"/>
    <property type="match status" value="2"/>
</dbReference>
<dbReference type="CDD" id="cd00159">
    <property type="entry name" value="RhoGAP"/>
    <property type="match status" value="1"/>
</dbReference>
<dbReference type="Proteomes" id="UP000192223">
    <property type="component" value="Unplaced"/>
</dbReference>
<evidence type="ECO:0000256" key="6">
    <source>
        <dbReference type="SAM" id="MobiDB-lite"/>
    </source>
</evidence>
<dbReference type="SMART" id="SM00252">
    <property type="entry name" value="SH2"/>
    <property type="match status" value="2"/>
</dbReference>
<dbReference type="Gene3D" id="3.30.60.20">
    <property type="match status" value="2"/>
</dbReference>
<evidence type="ECO:0000259" key="9">
    <source>
        <dbReference type="PROSITE" id="PS50105"/>
    </source>
</evidence>
<sequence>MNNVQSSLASSGSSSSIGNCGGVEHQQDVAASASTAGESNLYCHFRVADAKLSAVAIVNIDSENYMLRGISSSGPSERRPRAFNPNKQQPATTSTAPDVELDGFAVRETTSSLATATTSDVAMNNNNSINNNSPENGSSCARTLSFHTLLCSCQMSCCCMCGSFCSPDCHACFHKICFRFAHKYVCQKNNDVLPPVTLDYDKPVTEWSSSHVIEWMAALNLYPYADVFRCKDIKGSDLYHLDKEKLMNMGIKDEFHQKAILSCVSELLKQQEDNMTSEQFNNSSEQQLYSHNLTQHSFSTLERCEKCNKYLRGLLHQGFICQDCGLVAHRTCAANGLPTCLPPVEDRSLGIQFKSIFGQGLCTLFNTTESSAPDIVVKCTQQLETFAKQNNTLELYNIYCATPPADQMNDLVQKLNNTLNVDFAEYSPVCITGVLKKFLRELPDPVIPVQWYDRFLEASISLQPVTEWSSSHVIEWMAALNLYPYADVFRCKDIKGSDLYHLDKEKLMNMGIKDEFHQKAILSCVSELLKQQEDNMTSEQFNNSSEQQLYSHNLTQHSFSTLERCEKCNKYLRGLLHQGFICQDCGLVAHRTCAANGLPTCLPPVEDRSLGIQFKSIFGQGLCTLFNTTESSAPDIVVKCTQQLETFAKQNNTLELYNIYCATPPADQMNDLVQKLNNTLNVDFAEYSPVCITGVLKKFLRELPDPVIPVQWYDRFLEASKARNDEQCSSLLNHLAQNIPEHHRTTLHFLMAHFCRICQMEYARGNKNPPTQLIQVMCHILLRPPWERIIQVVYNTQAHNRIVELLLLSCDWNETLPEFASAPAIPPRKISKVGSSLYSTSMDKDKSISSSLHDAEWYWGDITREEVNEKLNDTVDGTFLVRDASNKGGEYTLTLRKGGANKLIKICHRNGKYGFTEPYLFNSVIDLINHYRHESLSQYNASLDIKLLYPASKYNQEDESAYTENIEKLTASLLEVNKRLNDKNKQLETYTEDFNKTCKEVLSKRQALDALRELVKVFVEQTKMQEAFQKEAQPHEVKNLIDNAEVLKQRLKAMEESCEQLDENLQQREAYNRSLERELTSLKPVIRDLIKEREKYQRWLVQRGVKQSRILQLLNSEEESDGTDLMEECDIENLPHNDESTWLLLDCSRLKATELLTGKPDGTFLIRISYTQKNQYALSITCNGTVNHCIIQKTVRGLGFSEPYNIYSSLKSLVLHYAQNSLEIHNDSLNTTLRYPIKVVSNSNDSNRAYS</sequence>
<dbReference type="InterPro" id="IPR032498">
    <property type="entry name" value="PI3K_P85_iSH2"/>
</dbReference>
<dbReference type="PROSITE" id="PS50081">
    <property type="entry name" value="ZF_DAG_PE_2"/>
    <property type="match status" value="2"/>
</dbReference>
<dbReference type="Gene3D" id="1.10.555.10">
    <property type="entry name" value="Rho GTPase activation protein"/>
    <property type="match status" value="2"/>
</dbReference>
<dbReference type="SUPFAM" id="SSF48350">
    <property type="entry name" value="GTPase activation domain, GAP"/>
    <property type="match status" value="2"/>
</dbReference>
<dbReference type="InterPro" id="IPR000980">
    <property type="entry name" value="SH2"/>
</dbReference>
<dbReference type="InParanoid" id="A0A7F5R4Y5"/>
<dbReference type="SMART" id="SM00109">
    <property type="entry name" value="C1"/>
    <property type="match status" value="2"/>
</dbReference>
<dbReference type="InterPro" id="IPR000198">
    <property type="entry name" value="RhoGAP_dom"/>
</dbReference>
<dbReference type="FunFam" id="1.10.150.50:FF:000146">
    <property type="entry name" value="Phosphatidylinositol 3-kinase regulatory subunit alpha-like Protein"/>
    <property type="match status" value="2"/>
</dbReference>
<keyword evidence="4" id="KW-0727">SH2 domain</keyword>
<dbReference type="PRINTS" id="PR00678">
    <property type="entry name" value="PI3KINASEP85"/>
</dbReference>
<dbReference type="PROSITE" id="PS50105">
    <property type="entry name" value="SAM_DOMAIN"/>
    <property type="match status" value="2"/>
</dbReference>
<dbReference type="RefSeq" id="XP_025830673.1">
    <property type="nucleotide sequence ID" value="XM_025974888.1"/>
</dbReference>
<dbReference type="FunFam" id="1.10.555.10:FF:000070">
    <property type="entry name" value="Phosphatidylinositol 3-kinase regulatory subunit alpha-like Protein"/>
    <property type="match status" value="1"/>
</dbReference>
<evidence type="ECO:0000256" key="2">
    <source>
        <dbReference type="ARBA" id="ARBA00022723"/>
    </source>
</evidence>
<dbReference type="InterPro" id="IPR036860">
    <property type="entry name" value="SH2_dom_sf"/>
</dbReference>
<dbReference type="Pfam" id="PF16454">
    <property type="entry name" value="PI3K_P85_iSH2"/>
    <property type="match status" value="1"/>
</dbReference>
<dbReference type="PRINTS" id="PR00401">
    <property type="entry name" value="SH2DOMAIN"/>
</dbReference>
<dbReference type="PANTHER" id="PTHR46075:SF5">
    <property type="entry name" value="PHOSPHATIDYLINOSITOL 3-KINASE REGULATORY SUBUNIT ALPHA"/>
    <property type="match status" value="1"/>
</dbReference>
<feature type="domain" description="SH2" evidence="7">
    <location>
        <begin position="857"/>
        <end position="951"/>
    </location>
</feature>
<evidence type="ECO:0000256" key="3">
    <source>
        <dbReference type="ARBA" id="ARBA00022833"/>
    </source>
</evidence>
<feature type="domain" description="Rho-GAP" evidence="10">
    <location>
        <begin position="359"/>
        <end position="562"/>
    </location>
</feature>
<feature type="domain" description="Phorbol-ester/DAG-type" evidence="8">
    <location>
        <begin position="290"/>
        <end position="340"/>
    </location>
</feature>
<accession>A0A7F5R4Y5</accession>
<keyword evidence="1" id="KW-0343">GTPase activation</keyword>
<proteinExistence type="predicted"/>
<keyword evidence="3" id="KW-0862">Zinc</keyword>
<dbReference type="Pfam" id="PF00130">
    <property type="entry name" value="C1_1"/>
    <property type="match status" value="2"/>
</dbReference>
<dbReference type="SMART" id="SM00454">
    <property type="entry name" value="SAM"/>
    <property type="match status" value="2"/>
</dbReference>
<evidence type="ECO:0000259" key="8">
    <source>
        <dbReference type="PROSITE" id="PS50081"/>
    </source>
</evidence>
<gene>
    <name evidence="12" type="primary">LOC108741822</name>
</gene>
<evidence type="ECO:0000259" key="7">
    <source>
        <dbReference type="PROSITE" id="PS50001"/>
    </source>
</evidence>
<dbReference type="GeneID" id="108741822"/>
<feature type="coiled-coil region" evidence="5">
    <location>
        <begin position="1037"/>
        <end position="1078"/>
    </location>
</feature>
<dbReference type="CDD" id="cd12923">
    <property type="entry name" value="iSH2_PI3K_IA_R"/>
    <property type="match status" value="1"/>
</dbReference>
<dbReference type="PROSITE" id="PS50238">
    <property type="entry name" value="RHOGAP"/>
    <property type="match status" value="2"/>
</dbReference>
<dbReference type="SUPFAM" id="SSF57889">
    <property type="entry name" value="Cysteine-rich domain"/>
    <property type="match status" value="2"/>
</dbReference>
<feature type="domain" description="SAM" evidence="9">
    <location>
        <begin position="207"/>
        <end position="270"/>
    </location>
</feature>
<evidence type="ECO:0000256" key="5">
    <source>
        <dbReference type="SAM" id="Coils"/>
    </source>
</evidence>
<dbReference type="Gene3D" id="1.10.287.1490">
    <property type="match status" value="1"/>
</dbReference>
<dbReference type="InterPro" id="IPR035022">
    <property type="entry name" value="PI3kinase_P85_nSH2"/>
</dbReference>
<feature type="coiled-coil region" evidence="5">
    <location>
        <begin position="966"/>
        <end position="993"/>
    </location>
</feature>
<dbReference type="InterPro" id="IPR046349">
    <property type="entry name" value="C1-like_sf"/>
</dbReference>
<evidence type="ECO:0000313" key="11">
    <source>
        <dbReference type="Proteomes" id="UP000192223"/>
    </source>
</evidence>
<dbReference type="Gene3D" id="3.30.505.10">
    <property type="entry name" value="SH2 domain"/>
    <property type="match status" value="2"/>
</dbReference>
<feature type="compositionally biased region" description="Polar residues" evidence="6">
    <location>
        <begin position="85"/>
        <end position="96"/>
    </location>
</feature>
<dbReference type="InterPro" id="IPR051854">
    <property type="entry name" value="Rho-type_GAP"/>
</dbReference>
<reference evidence="12" key="1">
    <citation type="submission" date="2025-08" db="UniProtKB">
        <authorList>
            <consortium name="RefSeq"/>
        </authorList>
    </citation>
    <scope>IDENTIFICATION</scope>
    <source>
        <tissue evidence="12">Entire body</tissue>
    </source>
</reference>
<dbReference type="SUPFAM" id="SSF47769">
    <property type="entry name" value="SAM/Pointed domain"/>
    <property type="match status" value="2"/>
</dbReference>
<dbReference type="InterPro" id="IPR008936">
    <property type="entry name" value="Rho_GTPase_activation_prot"/>
</dbReference>
<dbReference type="InterPro" id="IPR013761">
    <property type="entry name" value="SAM/pointed_sf"/>
</dbReference>
<dbReference type="Pfam" id="PF00017">
    <property type="entry name" value="SH2"/>
    <property type="match status" value="2"/>
</dbReference>
<keyword evidence="11" id="KW-1185">Reference proteome</keyword>
<dbReference type="GO" id="GO:0007165">
    <property type="term" value="P:signal transduction"/>
    <property type="evidence" value="ECO:0007669"/>
    <property type="project" value="InterPro"/>
</dbReference>
<dbReference type="FunFam" id="3.30.505.10:FF:000100">
    <property type="entry name" value="phosphatidylinositol 3-kinase regulatory subunit gamma"/>
    <property type="match status" value="1"/>
</dbReference>
<dbReference type="SMART" id="SM00324">
    <property type="entry name" value="RhoGAP"/>
    <property type="match status" value="1"/>
</dbReference>
<feature type="domain" description="Rho-GAP" evidence="10">
    <location>
        <begin position="620"/>
        <end position="814"/>
    </location>
</feature>
<feature type="domain" description="SAM" evidence="9">
    <location>
        <begin position="468"/>
        <end position="531"/>
    </location>
</feature>
<feature type="domain" description="SH2" evidence="7">
    <location>
        <begin position="1142"/>
        <end position="1237"/>
    </location>
</feature>
<dbReference type="PANTHER" id="PTHR46075">
    <property type="entry name" value="CHIMERIN FAMILY MEMBER"/>
    <property type="match status" value="1"/>
</dbReference>
<organism evidence="11 12">
    <name type="scientific">Agrilus planipennis</name>
    <name type="common">Emerald ash borer</name>
    <name type="synonym">Agrilus marcopoli</name>
    <dbReference type="NCBI Taxonomy" id="224129"/>
    <lineage>
        <taxon>Eukaryota</taxon>
        <taxon>Metazoa</taxon>
        <taxon>Ecdysozoa</taxon>
        <taxon>Arthropoda</taxon>
        <taxon>Hexapoda</taxon>
        <taxon>Insecta</taxon>
        <taxon>Pterygota</taxon>
        <taxon>Neoptera</taxon>
        <taxon>Endopterygota</taxon>
        <taxon>Coleoptera</taxon>
        <taxon>Polyphaga</taxon>
        <taxon>Elateriformia</taxon>
        <taxon>Buprestoidea</taxon>
        <taxon>Buprestidae</taxon>
        <taxon>Agrilinae</taxon>
        <taxon>Agrilus</taxon>
    </lineage>
</organism>
<dbReference type="Pfam" id="PF00620">
    <property type="entry name" value="RhoGAP"/>
    <property type="match status" value="2"/>
</dbReference>
<dbReference type="FunFam" id="3.30.505.10:FF:000014">
    <property type="entry name" value="Phosphatidylinositol 3-kinase regulatory subunit alpha"/>
    <property type="match status" value="1"/>
</dbReference>
<dbReference type="Gene3D" id="1.10.150.50">
    <property type="entry name" value="Transcription Factor, Ets-1"/>
    <property type="match status" value="1"/>
</dbReference>
<dbReference type="AlphaFoldDB" id="A0A7F5R4Y5"/>
<dbReference type="InterPro" id="IPR002219">
    <property type="entry name" value="PKC_DAG/PE"/>
</dbReference>
<dbReference type="CDD" id="cd20830">
    <property type="entry name" value="C1_PIK3R-like_rpt2"/>
    <property type="match status" value="2"/>
</dbReference>
<keyword evidence="2" id="KW-0479">Metal-binding</keyword>
<evidence type="ECO:0000259" key="10">
    <source>
        <dbReference type="PROSITE" id="PS50238"/>
    </source>
</evidence>
<evidence type="ECO:0000313" key="12">
    <source>
        <dbReference type="RefSeq" id="XP_025830673.1"/>
    </source>
</evidence>
<protein>
    <submittedName>
        <fullName evidence="12">Uncharacterized protein LOC108741822</fullName>
    </submittedName>
</protein>
<feature type="region of interest" description="Disordered" evidence="6">
    <location>
        <begin position="71"/>
        <end position="97"/>
    </location>
</feature>
<dbReference type="CDD" id="cd09942">
    <property type="entry name" value="SH2_nSH2_p85_like"/>
    <property type="match status" value="1"/>
</dbReference>